<feature type="transmembrane region" description="Helical" evidence="1">
    <location>
        <begin position="175"/>
        <end position="193"/>
    </location>
</feature>
<name>A0A6N7X457_STRAY</name>
<feature type="transmembrane region" description="Helical" evidence="1">
    <location>
        <begin position="125"/>
        <end position="145"/>
    </location>
</feature>
<dbReference type="InterPro" id="IPR009793">
    <property type="entry name" value="DUF1361"/>
</dbReference>
<accession>A0A6N7X457</accession>
<dbReference type="Pfam" id="PF07099">
    <property type="entry name" value="DUF1361"/>
    <property type="match status" value="1"/>
</dbReference>
<keyword evidence="1" id="KW-0812">Transmembrane</keyword>
<keyword evidence="5" id="KW-1185">Reference proteome</keyword>
<gene>
    <name evidence="2" type="ORF">FYJ82_08520</name>
    <name evidence="3" type="ORF">O6R09_01730</name>
</gene>
<dbReference type="AlphaFoldDB" id="A0A6N7X457"/>
<evidence type="ECO:0000313" key="2">
    <source>
        <dbReference type="EMBL" id="MST54401.1"/>
    </source>
</evidence>
<dbReference type="EMBL" id="VUNP01000051">
    <property type="protein sequence ID" value="MST54401.1"/>
    <property type="molecule type" value="Genomic_DNA"/>
</dbReference>
<feature type="transmembrane region" description="Helical" evidence="1">
    <location>
        <begin position="56"/>
        <end position="73"/>
    </location>
</feature>
<dbReference type="GeneID" id="99637116"/>
<dbReference type="OrthoDB" id="4540541at2"/>
<keyword evidence="1" id="KW-0472">Membrane</keyword>
<evidence type="ECO:0000256" key="1">
    <source>
        <dbReference type="SAM" id="Phobius"/>
    </source>
</evidence>
<dbReference type="Proteomes" id="UP001212085">
    <property type="component" value="Chromosome"/>
</dbReference>
<sequence length="199" mass="23394">MIKKIGFIHLFFGMIAFGIYHYNLQGPDLVWNMFLALVALDFSLVTYYVRFRVVKYASLLLWLFFYPNTFYMLTDIVHMHFASTVLWDKTSLILYMLYVSSILFGVLCGIESFKNIMETFKVRNDYLRLIFIGLLSFISSFAIHIGRYARLNSWDIFTRPKTVVAEILNVVGWDAVHFVIGFTFIQILCLVFLDRKPEK</sequence>
<evidence type="ECO:0000313" key="5">
    <source>
        <dbReference type="Proteomes" id="UP001212085"/>
    </source>
</evidence>
<organism evidence="2 4">
    <name type="scientific">Streptococcus alactolyticus</name>
    <dbReference type="NCBI Taxonomy" id="29389"/>
    <lineage>
        <taxon>Bacteria</taxon>
        <taxon>Bacillati</taxon>
        <taxon>Bacillota</taxon>
        <taxon>Bacilli</taxon>
        <taxon>Lactobacillales</taxon>
        <taxon>Streptococcaceae</taxon>
        <taxon>Streptococcus</taxon>
    </lineage>
</organism>
<reference evidence="3 5" key="2">
    <citation type="submission" date="2022-12" db="EMBL/GenBank/DDBJ databases">
        <title>Streptococcus alactolyticus LGM, complete genome.</title>
        <authorList>
            <person name="Liu Z."/>
            <person name="Mu C."/>
            <person name="Zhu W."/>
        </authorList>
    </citation>
    <scope>NUCLEOTIDE SEQUENCE [LARGE SCALE GENOMIC DNA]</scope>
    <source>
        <strain evidence="3 5">LGM</strain>
    </source>
</reference>
<proteinExistence type="predicted"/>
<dbReference type="RefSeq" id="WP_154455498.1">
    <property type="nucleotide sequence ID" value="NZ_BRXN01000058.1"/>
</dbReference>
<feature type="transmembrane region" description="Helical" evidence="1">
    <location>
        <begin position="29"/>
        <end position="49"/>
    </location>
</feature>
<keyword evidence="1" id="KW-1133">Transmembrane helix</keyword>
<feature type="transmembrane region" description="Helical" evidence="1">
    <location>
        <begin position="7"/>
        <end position="23"/>
    </location>
</feature>
<dbReference type="EMBL" id="CP114883">
    <property type="protein sequence ID" value="WBB06684.1"/>
    <property type="molecule type" value="Genomic_DNA"/>
</dbReference>
<protein>
    <submittedName>
        <fullName evidence="2">DUF1361 domain-containing protein</fullName>
    </submittedName>
</protein>
<evidence type="ECO:0000313" key="4">
    <source>
        <dbReference type="Proteomes" id="UP000471052"/>
    </source>
</evidence>
<feature type="transmembrane region" description="Helical" evidence="1">
    <location>
        <begin position="93"/>
        <end position="113"/>
    </location>
</feature>
<dbReference type="Proteomes" id="UP000471052">
    <property type="component" value="Unassembled WGS sequence"/>
</dbReference>
<reference evidence="2 4" key="1">
    <citation type="submission" date="2019-08" db="EMBL/GenBank/DDBJ databases">
        <title>In-depth cultivation of the pig gut microbiome towards novel bacterial diversity and tailored functional studies.</title>
        <authorList>
            <person name="Wylensek D."/>
            <person name="Hitch T.C.A."/>
            <person name="Clavel T."/>
        </authorList>
    </citation>
    <scope>NUCLEOTIDE SEQUENCE [LARGE SCALE GENOMIC DNA]</scope>
    <source>
        <strain evidence="2 4">BL-178-WT-3A</strain>
    </source>
</reference>
<evidence type="ECO:0000313" key="3">
    <source>
        <dbReference type="EMBL" id="WBB06684.1"/>
    </source>
</evidence>